<evidence type="ECO:0000313" key="18">
    <source>
        <dbReference type="Proteomes" id="UP000261540"/>
    </source>
</evidence>
<reference evidence="17" key="1">
    <citation type="submission" date="2025-08" db="UniProtKB">
        <authorList>
            <consortium name="Ensembl"/>
        </authorList>
    </citation>
    <scope>IDENTIFICATION</scope>
</reference>
<evidence type="ECO:0000313" key="17">
    <source>
        <dbReference type="Ensembl" id="ENSPKIP00000006104.1"/>
    </source>
</evidence>
<feature type="compositionally biased region" description="Basic and acidic residues" evidence="15">
    <location>
        <begin position="379"/>
        <end position="388"/>
    </location>
</feature>
<comment type="catalytic activity">
    <reaction evidence="6">
        <text>a 1,2-diacyl-sn-glycero-3-phosphoethanolamine(in) = a 1,2-diacyl-sn-glycero-3-phosphoethanolamine(out)</text>
        <dbReference type="Rhea" id="RHEA:38895"/>
        <dbReference type="ChEBI" id="CHEBI:64612"/>
    </reaction>
</comment>
<evidence type="ECO:0000256" key="2">
    <source>
        <dbReference type="ARBA" id="ARBA00009310"/>
    </source>
</evidence>
<evidence type="ECO:0000256" key="12">
    <source>
        <dbReference type="ARBA" id="ARBA00043155"/>
    </source>
</evidence>
<dbReference type="Ensembl" id="ENSPKIT00000030125.1">
    <property type="protein sequence ID" value="ENSPKIP00000006104.1"/>
    <property type="gene ID" value="ENSPKIG00000022517.1"/>
</dbReference>
<dbReference type="AlphaFoldDB" id="A0A3B3QJT9"/>
<dbReference type="Pfam" id="PF05602">
    <property type="entry name" value="CLPTM1"/>
    <property type="match status" value="1"/>
</dbReference>
<protein>
    <recommendedName>
        <fullName evidence="10">Lipid scramblase CLPTM1L</fullName>
    </recommendedName>
    <alternativeName>
        <fullName evidence="12">Cisplatin resistance-related protein 9</fullName>
    </alternativeName>
    <alternativeName>
        <fullName evidence="11">Cleft lip and palate transmembrane protein 1-like protein</fullName>
    </alternativeName>
</protein>
<keyword evidence="4 16" id="KW-1133">Transmembrane helix</keyword>
<evidence type="ECO:0000256" key="13">
    <source>
        <dbReference type="ARBA" id="ARBA00045827"/>
    </source>
</evidence>
<evidence type="ECO:0000256" key="4">
    <source>
        <dbReference type="ARBA" id="ARBA00022989"/>
    </source>
</evidence>
<dbReference type="PANTHER" id="PTHR21347">
    <property type="entry name" value="CLEFT LIP AND PALATE ASSOCIATED TRANSMEMBRANE PROTEIN-RELATED"/>
    <property type="match status" value="1"/>
</dbReference>
<evidence type="ECO:0000256" key="16">
    <source>
        <dbReference type="SAM" id="Phobius"/>
    </source>
</evidence>
<comment type="catalytic activity">
    <reaction evidence="8">
        <text>a 1,2-diacyl-sn-glycero-3-phospho-(1D-myo-inositol)(in) = a 1,2-diacyl-sn-glycero-3-phospho-(1D-myo-inositol)(out)</text>
        <dbReference type="Rhea" id="RHEA:38691"/>
        <dbReference type="ChEBI" id="CHEBI:57880"/>
    </reaction>
</comment>
<organism evidence="17 18">
    <name type="scientific">Paramormyrops kingsleyae</name>
    <dbReference type="NCBI Taxonomy" id="1676925"/>
    <lineage>
        <taxon>Eukaryota</taxon>
        <taxon>Metazoa</taxon>
        <taxon>Chordata</taxon>
        <taxon>Craniata</taxon>
        <taxon>Vertebrata</taxon>
        <taxon>Euteleostomi</taxon>
        <taxon>Actinopterygii</taxon>
        <taxon>Neopterygii</taxon>
        <taxon>Teleostei</taxon>
        <taxon>Osteoglossocephala</taxon>
        <taxon>Osteoglossomorpha</taxon>
        <taxon>Osteoglossiformes</taxon>
        <taxon>Mormyridae</taxon>
        <taxon>Paramormyrops</taxon>
    </lineage>
</organism>
<keyword evidence="3 16" id="KW-0812">Transmembrane</keyword>
<dbReference type="Proteomes" id="UP000261540">
    <property type="component" value="Unplaced"/>
</dbReference>
<evidence type="ECO:0000256" key="3">
    <source>
        <dbReference type="ARBA" id="ARBA00022692"/>
    </source>
</evidence>
<evidence type="ECO:0000256" key="10">
    <source>
        <dbReference type="ARBA" id="ARBA00040905"/>
    </source>
</evidence>
<dbReference type="GO" id="GO:0016020">
    <property type="term" value="C:membrane"/>
    <property type="evidence" value="ECO:0007669"/>
    <property type="project" value="UniProtKB-SubCell"/>
</dbReference>
<proteinExistence type="inferred from homology"/>
<comment type="similarity">
    <text evidence="2">Belongs to the CLPTM1 family.</text>
</comment>
<accession>A0A3B3QJT9</accession>
<comment type="catalytic activity">
    <reaction evidence="7">
        <text>a 1,2-diacyl-sn-glycero-3-phosphocholine(in) = a 1,2-diacyl-sn-glycero-3-phosphocholine(out)</text>
        <dbReference type="Rhea" id="RHEA:38571"/>
        <dbReference type="ChEBI" id="CHEBI:57643"/>
    </reaction>
</comment>
<evidence type="ECO:0000256" key="1">
    <source>
        <dbReference type="ARBA" id="ARBA00004141"/>
    </source>
</evidence>
<name>A0A3B3QJT9_9TELE</name>
<comment type="subcellular location">
    <subcellularLocation>
        <location evidence="1">Membrane</location>
        <topology evidence="1">Multi-pass membrane protein</topology>
    </subcellularLocation>
</comment>
<evidence type="ECO:0000256" key="14">
    <source>
        <dbReference type="ARBA" id="ARBA00093208"/>
    </source>
</evidence>
<dbReference type="GeneTree" id="ENSGT00530000063461"/>
<evidence type="ECO:0000256" key="8">
    <source>
        <dbReference type="ARBA" id="ARBA00035895"/>
    </source>
</evidence>
<dbReference type="OrthoDB" id="10281128at2759"/>
<keyword evidence="18" id="KW-1185">Reference proteome</keyword>
<keyword evidence="5 16" id="KW-0472">Membrane</keyword>
<reference evidence="17" key="2">
    <citation type="submission" date="2025-09" db="UniProtKB">
        <authorList>
            <consortium name="Ensembl"/>
        </authorList>
    </citation>
    <scope>IDENTIFICATION</scope>
</reference>
<feature type="region of interest" description="Disordered" evidence="15">
    <location>
        <begin position="371"/>
        <end position="390"/>
    </location>
</feature>
<comment type="catalytic activity">
    <reaction evidence="9">
        <text>6-(alpha-D-glucosaminyl)-(1-octadecanoyl,2-(9Z)-octadecenoyl-sn-glycero-3-phospho)-1D-myo-inositol(in) = 6-(alpha-D-glucosaminyl)-(1-octadecanoyl,2-(9Z)-octadecenoyl-sn-glycero-3-phospho)-1D-myo-inositol(out)</text>
        <dbReference type="Rhea" id="RHEA:71495"/>
        <dbReference type="ChEBI" id="CHEBI:190691"/>
    </reaction>
</comment>
<feature type="transmembrane region" description="Helical" evidence="16">
    <location>
        <begin position="18"/>
        <end position="38"/>
    </location>
</feature>
<sequence length="531" mass="59919">MLPACRFASPGGTSLRSLLAGLFAVYVVHASWFMYSFIYTKPCEISKSNLCIPSYLAEKPRLQLSIYTSLHPDAGGEQKLLLKVDDFDIRSKFERQVNVSLPGKGFMDGTLYALVFLHRAGVPISQDPMEVHHVVQLTNHMLVKPASQETLQAGESDAAQSVSLWRPRLVLRVMSEDIPLDTAAPPTDLRRYLKTHQNGKKMLYLPLLFVNELANRVQDMMEIKSITPEVPLSISYEDISLWRLRLWIRIQDAVNSLRKLGFSERDLDEIKSIFVDPNLSYLALAGLVASVHFLSDILALKNDIGLWKKERNRAGVSNPAALRECCCGLVVLLSMLDDGQTSPLVLLPAAASFAIEIWKALGVRFLSRRTRPAPRHRKQDASDTRNNEQDPQAMKGLSYVLYLLCFGASLYPLLCMRVRSLYSWLISSLANGVYTSGFLSMLPQLVVNYELKSVAHVSQKALMRNVFRSSIKGAFAIIITMPTAHRVACFRDSAVLLIYLYQRWIYPADKTRRGAFRGLLYERPEPKLHRD</sequence>
<evidence type="ECO:0000256" key="6">
    <source>
        <dbReference type="ARBA" id="ARBA00024615"/>
    </source>
</evidence>
<comment type="catalytic activity">
    <reaction evidence="14">
        <text>a 6-(alpha-D-glucosaminyl)-1-(1,2-diacyl-sn-glycero-3-phospho)-1D-myo-inositol(in) = a 6-(alpha-D-glucosaminyl)-1-(1,2-diacyl-sn-glycero-3-phospho)-1D-myo-inositol(out)</text>
        <dbReference type="Rhea" id="RHEA:71491"/>
        <dbReference type="ChEBI" id="CHEBI:57997"/>
    </reaction>
</comment>
<evidence type="ECO:0000256" key="9">
    <source>
        <dbReference type="ARBA" id="ARBA00036810"/>
    </source>
</evidence>
<dbReference type="STRING" id="1676925.ENSPKIP00000006104"/>
<comment type="function">
    <text evidence="13">Scramblase that mediates the translocation of glucosaminylphosphatidylinositol (alpha-D-GlcN-(1-6)-(1,2-diacyl-sn-glycero-3-phospho)-1D-myo-inositol, GlcN-PI) across the endoplasmic reticulum (ER) membrane, from the cytosolic leaflet to the luminal leaflet of the ER membrane, where it participates in the biosynthesis of glycosylphosphatidylinositol (GPI). GPI is a lipid glycoconjugate involved in post-translational modification of proteins. Can also translocate 1,2-diacyl-sn-glycero-3-phospho-(1D-myo-inositol) (phosphatidylinositol or PI), as well as several other phospholipids (1,2-diacyl-sn-glycero-3-phosphocholine, 1,2-diacyl-sn-glycero-3-phosphoethanolamine), and N-acetylglucosaminylphosphatidylinositol (GlcNAc-PI) in vitro.</text>
</comment>
<evidence type="ECO:0000256" key="5">
    <source>
        <dbReference type="ARBA" id="ARBA00023136"/>
    </source>
</evidence>
<dbReference type="PANTHER" id="PTHR21347:SF0">
    <property type="entry name" value="LIPID SCRAMBLASE CLPTM1L"/>
    <property type="match status" value="1"/>
</dbReference>
<dbReference type="GO" id="GO:0012505">
    <property type="term" value="C:endomembrane system"/>
    <property type="evidence" value="ECO:0007669"/>
    <property type="project" value="TreeGrafter"/>
</dbReference>
<evidence type="ECO:0000256" key="7">
    <source>
        <dbReference type="ARBA" id="ARBA00024631"/>
    </source>
</evidence>
<evidence type="ECO:0000256" key="15">
    <source>
        <dbReference type="SAM" id="MobiDB-lite"/>
    </source>
</evidence>
<dbReference type="InterPro" id="IPR008429">
    <property type="entry name" value="CLPTM1"/>
</dbReference>
<evidence type="ECO:0000256" key="11">
    <source>
        <dbReference type="ARBA" id="ARBA00042320"/>
    </source>
</evidence>